<organism evidence="10 11">
    <name type="scientific">Candidatus Erysipelatoclostridium merdavium</name>
    <dbReference type="NCBI Taxonomy" id="2838566"/>
    <lineage>
        <taxon>Bacteria</taxon>
        <taxon>Bacillati</taxon>
        <taxon>Bacillota</taxon>
        <taxon>Erysipelotrichia</taxon>
        <taxon>Erysipelotrichales</taxon>
        <taxon>Erysipelotrichales incertae sedis</taxon>
    </lineage>
</organism>
<keyword evidence="3 9" id="KW-0813">Transport</keyword>
<comment type="subcellular location">
    <subcellularLocation>
        <location evidence="9">Cell membrane</location>
        <topology evidence="9">Multi-pass membrane protein</topology>
    </subcellularLocation>
    <subcellularLocation>
        <location evidence="1">Membrane</location>
        <topology evidence="1">Multi-pass membrane protein</topology>
    </subcellularLocation>
</comment>
<keyword evidence="9" id="KW-1003">Cell membrane</keyword>
<keyword evidence="5 9" id="KW-0653">Protein transport</keyword>
<evidence type="ECO:0000313" key="10">
    <source>
        <dbReference type="EMBL" id="HIX80729.1"/>
    </source>
</evidence>
<comment type="caution">
    <text evidence="9">Lacks conserved residue(s) required for the propagation of feature annotation.</text>
</comment>
<dbReference type="InterPro" id="IPR004692">
    <property type="entry name" value="SecG"/>
</dbReference>
<evidence type="ECO:0000256" key="5">
    <source>
        <dbReference type="ARBA" id="ARBA00022927"/>
    </source>
</evidence>
<dbReference type="GO" id="GO:0005886">
    <property type="term" value="C:plasma membrane"/>
    <property type="evidence" value="ECO:0007669"/>
    <property type="project" value="UniProtKB-SubCell"/>
</dbReference>
<name>A0A9D2BMK1_9FIRM</name>
<sequence length="158" mass="17806">MRKDKKKNKRKLLSKCFSSIKIIIDEFRLIKWCRPKNWLKSFLTVILLGSLIAIILYLFDIGLELVLSIILSYSLSLSGVLRTVMQIIVFILCIALIILCFLQSNKGDSVLNAFTAKNSPLFESGSVKEYGADKLITKIISVLFMVVVVLTIIEGYLG</sequence>
<dbReference type="NCBIfam" id="TIGR00810">
    <property type="entry name" value="secG"/>
    <property type="match status" value="1"/>
</dbReference>
<comment type="function">
    <text evidence="9">Involved in protein export. Participates in an early event of protein translocation.</text>
</comment>
<dbReference type="AlphaFoldDB" id="A0A9D2BMK1"/>
<accession>A0A9D2BMK1</accession>
<feature type="transmembrane region" description="Helical" evidence="9">
    <location>
        <begin position="135"/>
        <end position="157"/>
    </location>
</feature>
<dbReference type="EMBL" id="DXET01000051">
    <property type="protein sequence ID" value="HIX80729.1"/>
    <property type="molecule type" value="Genomic_DNA"/>
</dbReference>
<comment type="similarity">
    <text evidence="2 9">Belongs to the SecG family.</text>
</comment>
<evidence type="ECO:0000256" key="3">
    <source>
        <dbReference type="ARBA" id="ARBA00022448"/>
    </source>
</evidence>
<keyword evidence="4 9" id="KW-0812">Transmembrane</keyword>
<dbReference type="GO" id="GO:0009306">
    <property type="term" value="P:protein secretion"/>
    <property type="evidence" value="ECO:0007669"/>
    <property type="project" value="UniProtKB-UniRule"/>
</dbReference>
<evidence type="ECO:0000256" key="9">
    <source>
        <dbReference type="RuleBase" id="RU365087"/>
    </source>
</evidence>
<evidence type="ECO:0000256" key="1">
    <source>
        <dbReference type="ARBA" id="ARBA00004141"/>
    </source>
</evidence>
<feature type="transmembrane region" description="Helical" evidence="9">
    <location>
        <begin position="79"/>
        <end position="102"/>
    </location>
</feature>
<dbReference type="GO" id="GO:0015450">
    <property type="term" value="F:protein-transporting ATPase activity"/>
    <property type="evidence" value="ECO:0007669"/>
    <property type="project" value="UniProtKB-UniRule"/>
</dbReference>
<comment type="caution">
    <text evidence="10">The sequence shown here is derived from an EMBL/GenBank/DDBJ whole genome shotgun (WGS) entry which is preliminary data.</text>
</comment>
<reference evidence="10" key="1">
    <citation type="journal article" date="2021" name="PeerJ">
        <title>Extensive microbial diversity within the chicken gut microbiome revealed by metagenomics and culture.</title>
        <authorList>
            <person name="Gilroy R."/>
            <person name="Ravi A."/>
            <person name="Getino M."/>
            <person name="Pursley I."/>
            <person name="Horton D.L."/>
            <person name="Alikhan N.F."/>
            <person name="Baker D."/>
            <person name="Gharbi K."/>
            <person name="Hall N."/>
            <person name="Watson M."/>
            <person name="Adriaenssens E.M."/>
            <person name="Foster-Nyarko E."/>
            <person name="Jarju S."/>
            <person name="Secka A."/>
            <person name="Antonio M."/>
            <person name="Oren A."/>
            <person name="Chaudhuri R.R."/>
            <person name="La Ragione R."/>
            <person name="Hildebrand F."/>
            <person name="Pallen M.J."/>
        </authorList>
    </citation>
    <scope>NUCLEOTIDE SEQUENCE</scope>
    <source>
        <strain evidence="10">ChiGjej1B1-14440</strain>
    </source>
</reference>
<keyword evidence="7 9" id="KW-0811">Translocation</keyword>
<evidence type="ECO:0000256" key="7">
    <source>
        <dbReference type="ARBA" id="ARBA00023010"/>
    </source>
</evidence>
<feature type="transmembrane region" description="Helical" evidence="9">
    <location>
        <begin position="38"/>
        <end position="59"/>
    </location>
</feature>
<evidence type="ECO:0000256" key="4">
    <source>
        <dbReference type="ARBA" id="ARBA00022692"/>
    </source>
</evidence>
<evidence type="ECO:0000256" key="6">
    <source>
        <dbReference type="ARBA" id="ARBA00022989"/>
    </source>
</evidence>
<dbReference type="Pfam" id="PF03840">
    <property type="entry name" value="SecG"/>
    <property type="match status" value="1"/>
</dbReference>
<evidence type="ECO:0000256" key="2">
    <source>
        <dbReference type="ARBA" id="ARBA00008445"/>
    </source>
</evidence>
<evidence type="ECO:0000313" key="11">
    <source>
        <dbReference type="Proteomes" id="UP000886724"/>
    </source>
</evidence>
<dbReference type="Proteomes" id="UP000886724">
    <property type="component" value="Unassembled WGS sequence"/>
</dbReference>
<gene>
    <name evidence="10" type="primary">secG</name>
    <name evidence="10" type="ORF">H9980_02010</name>
</gene>
<keyword evidence="6 9" id="KW-1133">Transmembrane helix</keyword>
<keyword evidence="8 9" id="KW-0472">Membrane</keyword>
<reference evidence="10" key="2">
    <citation type="submission" date="2021-04" db="EMBL/GenBank/DDBJ databases">
        <authorList>
            <person name="Gilroy R."/>
        </authorList>
    </citation>
    <scope>NUCLEOTIDE SEQUENCE</scope>
    <source>
        <strain evidence="10">ChiGjej1B1-14440</strain>
    </source>
</reference>
<proteinExistence type="inferred from homology"/>
<evidence type="ECO:0000256" key="8">
    <source>
        <dbReference type="ARBA" id="ARBA00023136"/>
    </source>
</evidence>
<protein>
    <recommendedName>
        <fullName evidence="9">Protein-export membrane protein SecG</fullName>
    </recommendedName>
</protein>